<proteinExistence type="predicted"/>
<dbReference type="EMBL" id="CATOUU010000594">
    <property type="protein sequence ID" value="CAI9935111.1"/>
    <property type="molecule type" value="Genomic_DNA"/>
</dbReference>
<accession>A0AA86U056</accession>
<evidence type="ECO:0000313" key="3">
    <source>
        <dbReference type="EMBL" id="CAL6013660.1"/>
    </source>
</evidence>
<reference evidence="1" key="1">
    <citation type="submission" date="2023-06" db="EMBL/GenBank/DDBJ databases">
        <authorList>
            <person name="Kurt Z."/>
        </authorList>
    </citation>
    <scope>NUCLEOTIDE SEQUENCE</scope>
</reference>
<dbReference type="Proteomes" id="UP001642409">
    <property type="component" value="Unassembled WGS sequence"/>
</dbReference>
<evidence type="ECO:0000313" key="5">
    <source>
        <dbReference type="Proteomes" id="UP001642409"/>
    </source>
</evidence>
<dbReference type="EMBL" id="CAXDID020000156">
    <property type="protein sequence ID" value="CAL6043207.1"/>
    <property type="molecule type" value="Genomic_DNA"/>
</dbReference>
<name>A0AA86U056_9EUKA</name>
<reference evidence="3 5" key="2">
    <citation type="submission" date="2024-07" db="EMBL/GenBank/DDBJ databases">
        <authorList>
            <person name="Akdeniz Z."/>
        </authorList>
    </citation>
    <scope>NUCLEOTIDE SEQUENCE [LARGE SCALE GENOMIC DNA]</scope>
</reference>
<evidence type="ECO:0000313" key="2">
    <source>
        <dbReference type="EMBL" id="CAI9942521.1"/>
    </source>
</evidence>
<sequence>MIVIALSEAKKLQLRDKIPRDFKKCYNIRYRQLQYCRVFEGKHTFSQNTLVQREYLARVIYKVGTNQCFAHYQKKEDLIKCLINKTNTHFYFLPTTDSKVCAIQNQMYHRKSSRDRPRFILKLLVNRRKPLKDGYEVKPTIEYLQRDARQKLNHFSNFFKVSLLIVTKLLSSQTKSAIHTVSLVFQKTNRIQQRILDFFDFHAFFLSMVIPT</sequence>
<evidence type="ECO:0000313" key="4">
    <source>
        <dbReference type="EMBL" id="CAL6043207.1"/>
    </source>
</evidence>
<dbReference type="EMBL" id="CATOUU010000703">
    <property type="protein sequence ID" value="CAI9942521.1"/>
    <property type="molecule type" value="Genomic_DNA"/>
</dbReference>
<dbReference type="EMBL" id="CAXDID020000069">
    <property type="protein sequence ID" value="CAL6013660.1"/>
    <property type="molecule type" value="Genomic_DNA"/>
</dbReference>
<keyword evidence="5" id="KW-1185">Reference proteome</keyword>
<organism evidence="1">
    <name type="scientific">Hexamita inflata</name>
    <dbReference type="NCBI Taxonomy" id="28002"/>
    <lineage>
        <taxon>Eukaryota</taxon>
        <taxon>Metamonada</taxon>
        <taxon>Diplomonadida</taxon>
        <taxon>Hexamitidae</taxon>
        <taxon>Hexamitinae</taxon>
        <taxon>Hexamita</taxon>
    </lineage>
</organism>
<comment type="caution">
    <text evidence="1">The sequence shown here is derived from an EMBL/GenBank/DDBJ whole genome shotgun (WGS) entry which is preliminary data.</text>
</comment>
<protein>
    <submittedName>
        <fullName evidence="3">Hypothetical_protein</fullName>
    </submittedName>
</protein>
<evidence type="ECO:0000313" key="1">
    <source>
        <dbReference type="EMBL" id="CAI9935111.1"/>
    </source>
</evidence>
<gene>
    <name evidence="1" type="ORF">HINF_LOCUS22756</name>
    <name evidence="3" type="ORF">HINF_LOCUS23892</name>
    <name evidence="2" type="ORF">HINF_LOCUS30166</name>
    <name evidence="4" type="ORF">HINF_LOCUS39962</name>
</gene>
<dbReference type="AlphaFoldDB" id="A0AA86U056"/>